<proteinExistence type="predicted"/>
<gene>
    <name evidence="1" type="ORF">L6164_037074</name>
</gene>
<keyword evidence="2" id="KW-1185">Reference proteome</keyword>
<evidence type="ECO:0000313" key="2">
    <source>
        <dbReference type="Proteomes" id="UP000828941"/>
    </source>
</evidence>
<protein>
    <submittedName>
        <fullName evidence="1">Uncharacterized protein</fullName>
    </submittedName>
</protein>
<organism evidence="1 2">
    <name type="scientific">Bauhinia variegata</name>
    <name type="common">Purple orchid tree</name>
    <name type="synonym">Phanera variegata</name>
    <dbReference type="NCBI Taxonomy" id="167791"/>
    <lineage>
        <taxon>Eukaryota</taxon>
        <taxon>Viridiplantae</taxon>
        <taxon>Streptophyta</taxon>
        <taxon>Embryophyta</taxon>
        <taxon>Tracheophyta</taxon>
        <taxon>Spermatophyta</taxon>
        <taxon>Magnoliopsida</taxon>
        <taxon>eudicotyledons</taxon>
        <taxon>Gunneridae</taxon>
        <taxon>Pentapetalae</taxon>
        <taxon>rosids</taxon>
        <taxon>fabids</taxon>
        <taxon>Fabales</taxon>
        <taxon>Fabaceae</taxon>
        <taxon>Cercidoideae</taxon>
        <taxon>Cercideae</taxon>
        <taxon>Bauhiniinae</taxon>
        <taxon>Bauhinia</taxon>
    </lineage>
</organism>
<sequence length="72" mass="7817">MEKTSSKLAFMVLVLLLVCSAEFDGISVSMVARAEAIVKNDCNCSQSSDCSYVRCLPEELAVSLDCMCQCVK</sequence>
<dbReference type="EMBL" id="CM039439">
    <property type="protein sequence ID" value="KAI4297175.1"/>
    <property type="molecule type" value="Genomic_DNA"/>
</dbReference>
<name>A0ACB9KIV4_BAUVA</name>
<evidence type="ECO:0000313" key="1">
    <source>
        <dbReference type="EMBL" id="KAI4297175.1"/>
    </source>
</evidence>
<accession>A0ACB9KIV4</accession>
<dbReference type="Proteomes" id="UP000828941">
    <property type="component" value="Chromosome 14"/>
</dbReference>
<reference evidence="1 2" key="1">
    <citation type="journal article" date="2022" name="DNA Res.">
        <title>Chromosomal-level genome assembly of the orchid tree Bauhinia variegata (Leguminosae; Cercidoideae) supports the allotetraploid origin hypothesis of Bauhinia.</title>
        <authorList>
            <person name="Zhong Y."/>
            <person name="Chen Y."/>
            <person name="Zheng D."/>
            <person name="Pang J."/>
            <person name="Liu Y."/>
            <person name="Luo S."/>
            <person name="Meng S."/>
            <person name="Qian L."/>
            <person name="Wei D."/>
            <person name="Dai S."/>
            <person name="Zhou R."/>
        </authorList>
    </citation>
    <scope>NUCLEOTIDE SEQUENCE [LARGE SCALE GENOMIC DNA]</scope>
    <source>
        <strain evidence="1">BV-YZ2020</strain>
    </source>
</reference>
<comment type="caution">
    <text evidence="1">The sequence shown here is derived from an EMBL/GenBank/DDBJ whole genome shotgun (WGS) entry which is preliminary data.</text>
</comment>